<comment type="caution">
    <text evidence="1">The sequence shown here is derived from an EMBL/GenBank/DDBJ whole genome shotgun (WGS) entry which is preliminary data.</text>
</comment>
<evidence type="ECO:0000313" key="1">
    <source>
        <dbReference type="EMBL" id="NMT65434.1"/>
    </source>
</evidence>
<dbReference type="RefSeq" id="WP_168355083.1">
    <property type="nucleotide sequence ID" value="NZ_JABCKY010000012.1"/>
</dbReference>
<name>A0A7Y0RFS0_9GAMM</name>
<dbReference type="AlphaFoldDB" id="A0A7Y0RFS0"/>
<gene>
    <name evidence="1" type="ORF">HIU99_17785</name>
</gene>
<reference evidence="1 2" key="1">
    <citation type="submission" date="2020-04" db="EMBL/GenBank/DDBJ databases">
        <title>Marinobacter oceani sp. nov., isolated from marine solar saltern.</title>
        <authorList>
            <person name="Chen X.-Y."/>
        </authorList>
    </citation>
    <scope>NUCLEOTIDE SEQUENCE [LARGE SCALE GENOMIC DNA]</scope>
    <source>
        <strain evidence="1 2">W62</strain>
    </source>
</reference>
<organism evidence="1 2">
    <name type="scientific">Marinobacter orientalis</name>
    <dbReference type="NCBI Taxonomy" id="1928859"/>
    <lineage>
        <taxon>Bacteria</taxon>
        <taxon>Pseudomonadati</taxon>
        <taxon>Pseudomonadota</taxon>
        <taxon>Gammaproteobacteria</taxon>
        <taxon>Pseudomonadales</taxon>
        <taxon>Marinobacteraceae</taxon>
        <taxon>Marinobacter</taxon>
    </lineage>
</organism>
<protein>
    <submittedName>
        <fullName evidence="1">Uncharacterized protein</fullName>
    </submittedName>
</protein>
<dbReference type="EMBL" id="JABCKY010000012">
    <property type="protein sequence ID" value="NMT65434.1"/>
    <property type="molecule type" value="Genomic_DNA"/>
</dbReference>
<evidence type="ECO:0000313" key="2">
    <source>
        <dbReference type="Proteomes" id="UP000567186"/>
    </source>
</evidence>
<sequence length="54" mass="6044">MALLMGHEWVLDGRVRQENDASFTSNEKYGTEALFEKSLLVGICSNLLTGLHFT</sequence>
<proteinExistence type="predicted"/>
<keyword evidence="2" id="KW-1185">Reference proteome</keyword>
<dbReference type="Proteomes" id="UP000567186">
    <property type="component" value="Unassembled WGS sequence"/>
</dbReference>
<accession>A0A7Y0RFS0</accession>